<evidence type="ECO:0000256" key="1">
    <source>
        <dbReference type="SAM" id="MobiDB-lite"/>
    </source>
</evidence>
<dbReference type="SUPFAM" id="SSF56854">
    <property type="entry name" value="Bcl-2 inhibitors of programmed cell death"/>
    <property type="match status" value="1"/>
</dbReference>
<dbReference type="OrthoDB" id="6227903at2759"/>
<feature type="compositionally biased region" description="Low complexity" evidence="1">
    <location>
        <begin position="177"/>
        <end position="190"/>
    </location>
</feature>
<dbReference type="Gene3D" id="1.10.437.10">
    <property type="entry name" value="Blc2-like"/>
    <property type="match status" value="1"/>
</dbReference>
<accession>A0A267F5R4</accession>
<feature type="compositionally biased region" description="Polar residues" evidence="1">
    <location>
        <begin position="106"/>
        <end position="124"/>
    </location>
</feature>
<dbReference type="GO" id="GO:0042981">
    <property type="term" value="P:regulation of apoptotic process"/>
    <property type="evidence" value="ECO:0007669"/>
    <property type="project" value="InterPro"/>
</dbReference>
<evidence type="ECO:0000313" key="3">
    <source>
        <dbReference type="Proteomes" id="UP000215902"/>
    </source>
</evidence>
<name>A0A267F5R4_9PLAT</name>
<sequence>HLSAVSEKPSFIKLLELQDTGESYSDVDGELTGSVGDEDVAGSASRPVAYSDPGDRPIFPNAIDDPEDSAIVEGKIFDADEADTQQQSVNQSARRQNRRRRQRVASTNEESNSNLGGEAGSSSLKRIGTDPDNAVFNFDEDRRPRASTDSAALFISPGLQSAAAAKGSLFQRAFNVSPSPTQSPTLSSSSLDRRRREVNEAAASSKQRRLRQRHWVPLRKDRIVKEFGRACHQPAGAELTPSDCEDRLDHVAAMLDFVAKDFFEPCGSQHRQRPSMPFCLDSALQAKEDRVLRGRGADGKPPVDDATLDSLLSSLADYEAFSQRLSHLLLGDLQAWRCVAMLYVVTRLLCQRCAESSQLDLVKRNCLRHFDQRYAQWVLQRGGWQAVVDETEDSELD</sequence>
<comment type="caution">
    <text evidence="2">The sequence shown here is derived from an EMBL/GenBank/DDBJ whole genome shotgun (WGS) entry which is preliminary data.</text>
</comment>
<feature type="region of interest" description="Disordered" evidence="1">
    <location>
        <begin position="174"/>
        <end position="211"/>
    </location>
</feature>
<dbReference type="InterPro" id="IPR036834">
    <property type="entry name" value="Bcl-2-like_sf"/>
</dbReference>
<keyword evidence="3" id="KW-1185">Reference proteome</keyword>
<feature type="non-terminal residue" evidence="2">
    <location>
        <position position="1"/>
    </location>
</feature>
<gene>
    <name evidence="2" type="ORF">BOX15_Mlig003536g3</name>
</gene>
<dbReference type="Proteomes" id="UP000215902">
    <property type="component" value="Unassembled WGS sequence"/>
</dbReference>
<dbReference type="AlphaFoldDB" id="A0A267F5R4"/>
<reference evidence="2 3" key="1">
    <citation type="submission" date="2017-06" db="EMBL/GenBank/DDBJ databases">
        <title>A platform for efficient transgenesis in Macrostomum lignano, a flatworm model organism for stem cell research.</title>
        <authorList>
            <person name="Berezikov E."/>
        </authorList>
    </citation>
    <scope>NUCLEOTIDE SEQUENCE [LARGE SCALE GENOMIC DNA]</scope>
    <source>
        <strain evidence="2">DV1</strain>
        <tissue evidence="2">Whole organism</tissue>
    </source>
</reference>
<feature type="compositionally biased region" description="Low complexity" evidence="1">
    <location>
        <begin position="85"/>
        <end position="94"/>
    </location>
</feature>
<protein>
    <submittedName>
        <fullName evidence="2">Uncharacterized protein</fullName>
    </submittedName>
</protein>
<feature type="region of interest" description="Disordered" evidence="1">
    <location>
        <begin position="79"/>
        <end position="143"/>
    </location>
</feature>
<dbReference type="EMBL" id="NIVC01001395">
    <property type="protein sequence ID" value="PAA68439.1"/>
    <property type="molecule type" value="Genomic_DNA"/>
</dbReference>
<organism evidence="2 3">
    <name type="scientific">Macrostomum lignano</name>
    <dbReference type="NCBI Taxonomy" id="282301"/>
    <lineage>
        <taxon>Eukaryota</taxon>
        <taxon>Metazoa</taxon>
        <taxon>Spiralia</taxon>
        <taxon>Lophotrochozoa</taxon>
        <taxon>Platyhelminthes</taxon>
        <taxon>Rhabditophora</taxon>
        <taxon>Macrostomorpha</taxon>
        <taxon>Macrostomida</taxon>
        <taxon>Macrostomidae</taxon>
        <taxon>Macrostomum</taxon>
    </lineage>
</organism>
<proteinExistence type="predicted"/>
<evidence type="ECO:0000313" key="2">
    <source>
        <dbReference type="EMBL" id="PAA68439.1"/>
    </source>
</evidence>
<feature type="region of interest" description="Disordered" evidence="1">
    <location>
        <begin position="22"/>
        <end position="67"/>
    </location>
</feature>